<evidence type="ECO:0000256" key="9">
    <source>
        <dbReference type="ARBA" id="ARBA00024993"/>
    </source>
</evidence>
<dbReference type="InterPro" id="IPR001902">
    <property type="entry name" value="SLC26A/SulP_fam"/>
</dbReference>
<comment type="catalytic activity">
    <reaction evidence="10">
        <text>hydrogencarbonate + H(+) = CO2 + H2O</text>
        <dbReference type="Rhea" id="RHEA:10748"/>
        <dbReference type="ChEBI" id="CHEBI:15377"/>
        <dbReference type="ChEBI" id="CHEBI:15378"/>
        <dbReference type="ChEBI" id="CHEBI:16526"/>
        <dbReference type="ChEBI" id="CHEBI:17544"/>
        <dbReference type="EC" id="4.2.1.1"/>
    </reaction>
</comment>
<evidence type="ECO:0000313" key="16">
    <source>
        <dbReference type="Proteomes" id="UP000578819"/>
    </source>
</evidence>
<feature type="transmembrane region" description="Helical" evidence="13">
    <location>
        <begin position="60"/>
        <end position="80"/>
    </location>
</feature>
<dbReference type="GO" id="GO:0055085">
    <property type="term" value="P:transmembrane transport"/>
    <property type="evidence" value="ECO:0007669"/>
    <property type="project" value="InterPro"/>
</dbReference>
<comment type="subcellular location">
    <subcellularLocation>
        <location evidence="1">Membrane</location>
        <topology evidence="1">Multi-pass membrane protein</topology>
    </subcellularLocation>
</comment>
<dbReference type="SMART" id="SM00947">
    <property type="entry name" value="Pro_CA"/>
    <property type="match status" value="1"/>
</dbReference>
<feature type="binding site" evidence="11">
    <location>
        <position position="635"/>
    </location>
    <ligand>
        <name>Zn(2+)</name>
        <dbReference type="ChEBI" id="CHEBI:29105"/>
    </ligand>
</feature>
<evidence type="ECO:0000256" key="13">
    <source>
        <dbReference type="SAM" id="Phobius"/>
    </source>
</evidence>
<evidence type="ECO:0000256" key="12">
    <source>
        <dbReference type="SAM" id="MobiDB-lite"/>
    </source>
</evidence>
<keyword evidence="7 13" id="KW-0472">Membrane</keyword>
<comment type="function">
    <text evidence="9">Catalyzes the reversible hydration of carbon dioxide to form bicarbonate.</text>
</comment>
<dbReference type="Proteomes" id="UP000578819">
    <property type="component" value="Unassembled WGS sequence"/>
</dbReference>
<proteinExistence type="inferred from homology"/>
<name>A0A7W7WSA5_9ACTN</name>
<dbReference type="InterPro" id="IPR001765">
    <property type="entry name" value="Carbonic_anhydrase"/>
</dbReference>
<accession>A0A7W7WSA5</accession>
<keyword evidence="6 13" id="KW-1133">Transmembrane helix</keyword>
<evidence type="ECO:0000256" key="6">
    <source>
        <dbReference type="ARBA" id="ARBA00022989"/>
    </source>
</evidence>
<dbReference type="PANTHER" id="PTHR11814">
    <property type="entry name" value="SULFATE TRANSPORTER"/>
    <property type="match status" value="1"/>
</dbReference>
<keyword evidence="4 13" id="KW-0812">Transmembrane</keyword>
<feature type="transmembrane region" description="Helical" evidence="13">
    <location>
        <begin position="351"/>
        <end position="369"/>
    </location>
</feature>
<evidence type="ECO:0000256" key="8">
    <source>
        <dbReference type="ARBA" id="ARBA00023239"/>
    </source>
</evidence>
<evidence type="ECO:0000256" key="4">
    <source>
        <dbReference type="ARBA" id="ARBA00022692"/>
    </source>
</evidence>
<dbReference type="EC" id="4.2.1.1" evidence="3"/>
<dbReference type="InterPro" id="IPR015892">
    <property type="entry name" value="Carbonic_anhydrase_CS"/>
</dbReference>
<dbReference type="GO" id="GO:0015976">
    <property type="term" value="P:carbon utilization"/>
    <property type="evidence" value="ECO:0007669"/>
    <property type="project" value="InterPro"/>
</dbReference>
<dbReference type="SUPFAM" id="SSF53056">
    <property type="entry name" value="beta-carbonic anhydrase, cab"/>
    <property type="match status" value="1"/>
</dbReference>
<keyword evidence="5 11" id="KW-0862">Zinc</keyword>
<dbReference type="EMBL" id="JACHJW010000001">
    <property type="protein sequence ID" value="MBB4961789.1"/>
    <property type="molecule type" value="Genomic_DNA"/>
</dbReference>
<feature type="transmembrane region" description="Helical" evidence="13">
    <location>
        <begin position="33"/>
        <end position="53"/>
    </location>
</feature>
<feature type="transmembrane region" description="Helical" evidence="13">
    <location>
        <begin position="210"/>
        <end position="228"/>
    </location>
</feature>
<evidence type="ECO:0000256" key="11">
    <source>
        <dbReference type="PIRSR" id="PIRSR601765-1"/>
    </source>
</evidence>
<feature type="transmembrane region" description="Helical" evidence="13">
    <location>
        <begin position="100"/>
        <end position="122"/>
    </location>
</feature>
<evidence type="ECO:0000256" key="1">
    <source>
        <dbReference type="ARBA" id="ARBA00004141"/>
    </source>
</evidence>
<feature type="transmembrane region" description="Helical" evidence="13">
    <location>
        <begin position="134"/>
        <end position="155"/>
    </location>
</feature>
<evidence type="ECO:0000256" key="5">
    <source>
        <dbReference type="ARBA" id="ARBA00022833"/>
    </source>
</evidence>
<dbReference type="InterPro" id="IPR036874">
    <property type="entry name" value="Carbonic_anhydrase_sf"/>
</dbReference>
<keyword evidence="11" id="KW-0479">Metal-binding</keyword>
<feature type="region of interest" description="Disordered" evidence="12">
    <location>
        <begin position="736"/>
        <end position="769"/>
    </location>
</feature>
<dbReference type="InterPro" id="IPR011547">
    <property type="entry name" value="SLC26A/SulP_dom"/>
</dbReference>
<keyword evidence="8 15" id="KW-0456">Lyase</keyword>
<feature type="binding site" evidence="11">
    <location>
        <position position="638"/>
    </location>
    <ligand>
        <name>Zn(2+)</name>
        <dbReference type="ChEBI" id="CHEBI:29105"/>
    </ligand>
</feature>
<feature type="transmembrane region" description="Helical" evidence="13">
    <location>
        <begin position="327"/>
        <end position="345"/>
    </location>
</feature>
<reference evidence="15 16" key="1">
    <citation type="submission" date="2020-08" db="EMBL/GenBank/DDBJ databases">
        <title>Sequencing the genomes of 1000 actinobacteria strains.</title>
        <authorList>
            <person name="Klenk H.-P."/>
        </authorList>
    </citation>
    <scope>NUCLEOTIDE SEQUENCE [LARGE SCALE GENOMIC DNA]</scope>
    <source>
        <strain evidence="15 16">DSM 45886</strain>
    </source>
</reference>
<protein>
    <recommendedName>
        <fullName evidence="3">carbonic anhydrase</fullName>
        <ecNumber evidence="3">4.2.1.1</ecNumber>
    </recommendedName>
</protein>
<dbReference type="GO" id="GO:0008270">
    <property type="term" value="F:zinc ion binding"/>
    <property type="evidence" value="ECO:0007669"/>
    <property type="project" value="InterPro"/>
</dbReference>
<dbReference type="AlphaFoldDB" id="A0A7W7WSA5"/>
<organism evidence="15 16">
    <name type="scientific">Micromonospora polyrhachis</name>
    <dbReference type="NCBI Taxonomy" id="1282883"/>
    <lineage>
        <taxon>Bacteria</taxon>
        <taxon>Bacillati</taxon>
        <taxon>Actinomycetota</taxon>
        <taxon>Actinomycetes</taxon>
        <taxon>Micromonosporales</taxon>
        <taxon>Micromonosporaceae</taxon>
        <taxon>Micromonospora</taxon>
    </lineage>
</organism>
<comment type="cofactor">
    <cofactor evidence="11">
        <name>Zn(2+)</name>
        <dbReference type="ChEBI" id="CHEBI:29105"/>
    </cofactor>
    <text evidence="11">Binds 1 zinc ion per subunit.</text>
</comment>
<dbReference type="GO" id="GO:0016020">
    <property type="term" value="C:membrane"/>
    <property type="evidence" value="ECO:0007669"/>
    <property type="project" value="UniProtKB-SubCell"/>
</dbReference>
<feature type="binding site" evidence="11">
    <location>
        <position position="578"/>
    </location>
    <ligand>
        <name>Zn(2+)</name>
        <dbReference type="ChEBI" id="CHEBI:29105"/>
    </ligand>
</feature>
<feature type="domain" description="SLC26A/SulP transporter" evidence="14">
    <location>
        <begin position="32"/>
        <end position="385"/>
    </location>
</feature>
<gene>
    <name evidence="15" type="ORF">FHR38_005522</name>
</gene>
<evidence type="ECO:0000256" key="7">
    <source>
        <dbReference type="ARBA" id="ARBA00023136"/>
    </source>
</evidence>
<dbReference type="GO" id="GO:0004089">
    <property type="term" value="F:carbonate dehydratase activity"/>
    <property type="evidence" value="ECO:0007669"/>
    <property type="project" value="UniProtKB-EC"/>
</dbReference>
<sequence>MTAASPPRIARRLSQSYATAWSRFRHWPWRPDLGASLVVFLVALPLSLGIAVASGAPVEAGIIAAVIGGIVVGVLGGVPLQVSGPAAGLTAVVAELVFLYGWRVTCFITLASGVVQILLGLSRLARAAMAISPAVIHGMLAGIGITIVLSQLHVLLGGDPFTSARANLLELPGQLTAHIPAAAIVGLGTVALTVLWPILPRPLNLVPPPLAAVTVMTLVSLPMALPRVSLPTELLSSLALPELPDSQWGAILLAILTVALVASVESLLSAMAVDRMHEGPPGDLNRELIGQGAANTLSGLAGGLPVTGVIVRSTTNVLTGARTRGSAILHGIWIAIFALALVPVVRQIPLAALAGLLVVIGFRLAVSWAHMRTLARHGELVVYLVTLLGVVLLNLLQGILLGIAAALLFALHRALHAPVQVVSPENTTASWRVVVAGNLTFLSLPRLARQLATIPAGSRVCLELLVDYLDHAAYEMLDNWIRSHERGGGDVFIDEVASPVFSSIRAGRPPRGRASQAPVPRWLAPWSRWQSACHREGVDQLLTGVDEFHRRTAPLILDVLGELKDGQEPSTLFLTCSDSRVVPNVITSSGPGDLFTVRNLGPLVPGPHVVGDSTLAAVEYALDVLRVRTIVVCGHSGCGAMTALLASAQDRSAMPSVDGWLRHGLPSVQRARRVHCDQNPVDQLGRLNVVQQLENLRRLPAVQRAEAEGRLRLVGMMFEIGNGTALILDEVTGQFAPAGPGRSTPTGQNGFSPAEPDRLAETDQDEPVP</sequence>
<evidence type="ECO:0000259" key="14">
    <source>
        <dbReference type="Pfam" id="PF00916"/>
    </source>
</evidence>
<dbReference type="PROSITE" id="PS00704">
    <property type="entry name" value="PROK_CO2_ANHYDRASE_1"/>
    <property type="match status" value="1"/>
</dbReference>
<evidence type="ECO:0000256" key="2">
    <source>
        <dbReference type="ARBA" id="ARBA00006217"/>
    </source>
</evidence>
<evidence type="ECO:0000256" key="10">
    <source>
        <dbReference type="ARBA" id="ARBA00048348"/>
    </source>
</evidence>
<dbReference type="Pfam" id="PF00484">
    <property type="entry name" value="Pro_CA"/>
    <property type="match status" value="1"/>
</dbReference>
<dbReference type="Gene3D" id="3.40.1050.10">
    <property type="entry name" value="Carbonic anhydrase"/>
    <property type="match status" value="1"/>
</dbReference>
<evidence type="ECO:0000256" key="3">
    <source>
        <dbReference type="ARBA" id="ARBA00012925"/>
    </source>
</evidence>
<dbReference type="RefSeq" id="WP_221449208.1">
    <property type="nucleotide sequence ID" value="NZ_JACHJW010000001.1"/>
</dbReference>
<feature type="transmembrane region" description="Helical" evidence="13">
    <location>
        <begin position="381"/>
        <end position="411"/>
    </location>
</feature>
<feature type="binding site" evidence="11">
    <location>
        <position position="576"/>
    </location>
    <ligand>
        <name>Zn(2+)</name>
        <dbReference type="ChEBI" id="CHEBI:29105"/>
    </ligand>
</feature>
<dbReference type="PROSITE" id="PS00705">
    <property type="entry name" value="PROK_CO2_ANHYDRASE_2"/>
    <property type="match status" value="1"/>
</dbReference>
<evidence type="ECO:0000313" key="15">
    <source>
        <dbReference type="EMBL" id="MBB4961789.1"/>
    </source>
</evidence>
<keyword evidence="16" id="KW-1185">Reference proteome</keyword>
<comment type="similarity">
    <text evidence="2">Belongs to the beta-class carbonic anhydrase family.</text>
</comment>
<feature type="transmembrane region" description="Helical" evidence="13">
    <location>
        <begin position="175"/>
        <end position="198"/>
    </location>
</feature>
<comment type="caution">
    <text evidence="15">The sequence shown here is derived from an EMBL/GenBank/DDBJ whole genome shotgun (WGS) entry which is preliminary data.</text>
</comment>
<dbReference type="Pfam" id="PF00916">
    <property type="entry name" value="Sulfate_transp"/>
    <property type="match status" value="1"/>
</dbReference>
<feature type="transmembrane region" description="Helical" evidence="13">
    <location>
        <begin position="248"/>
        <end position="268"/>
    </location>
</feature>